<dbReference type="Proteomes" id="UP000319502">
    <property type="component" value="Unassembled WGS sequence"/>
</dbReference>
<dbReference type="Gene3D" id="1.10.3210.10">
    <property type="entry name" value="Hypothetical protein af1432"/>
    <property type="match status" value="1"/>
</dbReference>
<gene>
    <name evidence="2" type="ORF">FHP91_12680</name>
</gene>
<dbReference type="SUPFAM" id="SSF109604">
    <property type="entry name" value="HD-domain/PDEase-like"/>
    <property type="match status" value="1"/>
</dbReference>
<dbReference type="PROSITE" id="PS51833">
    <property type="entry name" value="HDOD"/>
    <property type="match status" value="1"/>
</dbReference>
<dbReference type="Pfam" id="PF08668">
    <property type="entry name" value="HDOD"/>
    <property type="match status" value="1"/>
</dbReference>
<dbReference type="PANTHER" id="PTHR33525">
    <property type="match status" value="1"/>
</dbReference>
<proteinExistence type="predicted"/>
<accession>A0A557QQZ0</accession>
<dbReference type="AlphaFoldDB" id="A0A557QQZ0"/>
<keyword evidence="3" id="KW-1185">Reference proteome</keyword>
<feature type="domain" description="HDOD" evidence="1">
    <location>
        <begin position="14"/>
        <end position="209"/>
    </location>
</feature>
<dbReference type="RefSeq" id="WP_144309942.1">
    <property type="nucleotide sequence ID" value="NZ_VMNK01000011.1"/>
</dbReference>
<organism evidence="2 3">
    <name type="scientific">Denitromonas halophila</name>
    <dbReference type="NCBI Taxonomy" id="1629404"/>
    <lineage>
        <taxon>Bacteria</taxon>
        <taxon>Pseudomonadati</taxon>
        <taxon>Pseudomonadota</taxon>
        <taxon>Betaproteobacteria</taxon>
        <taxon>Rhodocyclales</taxon>
        <taxon>Zoogloeaceae</taxon>
        <taxon>Denitromonas</taxon>
    </lineage>
</organism>
<comment type="caution">
    <text evidence="2">The sequence shown here is derived from an EMBL/GenBank/DDBJ whole genome shotgun (WGS) entry which is preliminary data.</text>
</comment>
<dbReference type="EMBL" id="VMNK01000011">
    <property type="protein sequence ID" value="TVO55330.1"/>
    <property type="molecule type" value="Genomic_DNA"/>
</dbReference>
<dbReference type="InterPro" id="IPR013976">
    <property type="entry name" value="HDOD"/>
</dbReference>
<dbReference type="InterPro" id="IPR052340">
    <property type="entry name" value="RNase_Y/CdgJ"/>
</dbReference>
<evidence type="ECO:0000259" key="1">
    <source>
        <dbReference type="PROSITE" id="PS51833"/>
    </source>
</evidence>
<protein>
    <submittedName>
        <fullName evidence="2">HDOD domain-containing protein</fullName>
    </submittedName>
</protein>
<reference evidence="2 3" key="1">
    <citation type="submission" date="2019-07" db="EMBL/GenBank/DDBJ databases">
        <title>The pathways for chlorine oxyanion respiration interact through the shared metabolite chlorate.</title>
        <authorList>
            <person name="Barnum T.P."/>
            <person name="Cheng Y."/>
            <person name="Hill K.A."/>
            <person name="Lucas L.N."/>
            <person name="Carlson H.K."/>
            <person name="Coates J.D."/>
        </authorList>
    </citation>
    <scope>NUCLEOTIDE SEQUENCE [LARGE SCALE GENOMIC DNA]</scope>
    <source>
        <strain evidence="2 3">SFB-3</strain>
    </source>
</reference>
<dbReference type="PANTHER" id="PTHR33525:SF3">
    <property type="entry name" value="RIBONUCLEASE Y"/>
    <property type="match status" value="1"/>
</dbReference>
<evidence type="ECO:0000313" key="2">
    <source>
        <dbReference type="EMBL" id="TVO55330.1"/>
    </source>
</evidence>
<name>A0A557QQZ0_9RHOO</name>
<sequence>MHSALEIVASVDRLKSLPAVYHRIRAELESPEGSLNEVARLVTHDGVITGRILQVVNSSLYGFSGQIDSVMRAVQLLGMQQVHDLVLATAVSEAFDGVHAERMNMRLFWRLSVLRGLAARVIGRHCSLLDAERMFVIGLLADMGHLVMYLTVPELAERAQNEADATEQPLHTIERRLIGADYAEVGCALLDSWQLPLGFASAVGGQHTPCTAGAHNFEAAILSLANRVADADRRGLSSEDAATRVDSAIWTHLDLAPNLMGEIREEAELNLAAVTALFFSRH</sequence>
<evidence type="ECO:0000313" key="3">
    <source>
        <dbReference type="Proteomes" id="UP000319502"/>
    </source>
</evidence>
<dbReference type="OrthoDB" id="9770715at2"/>